<gene>
    <name evidence="1" type="ORF">A5742_31455</name>
</gene>
<evidence type="ECO:0000313" key="1">
    <source>
        <dbReference type="EMBL" id="OMC41905.1"/>
    </source>
</evidence>
<sequence length="103" mass="11768">MPHPQVTVQPWGFQADMEIAGLLQRLNDRDMPTLYSCQGEWGNSLNPAYIMFEYLEHAYEFAVGSSEALQAYEFDISLFGTNTGTQGRVTFPNHYIKQLEGTW</sequence>
<name>A0ABD6QJG5_MYCFO</name>
<dbReference type="EMBL" id="MBER01000097">
    <property type="protein sequence ID" value="OMC41905.1"/>
    <property type="molecule type" value="Genomic_DNA"/>
</dbReference>
<accession>A0ABD6QJG5</accession>
<organism evidence="1 2">
    <name type="scientific">Mycolicibacterium fortuitum</name>
    <name type="common">Mycobacterium fortuitum</name>
    <dbReference type="NCBI Taxonomy" id="1766"/>
    <lineage>
        <taxon>Bacteria</taxon>
        <taxon>Bacillati</taxon>
        <taxon>Actinomycetota</taxon>
        <taxon>Actinomycetes</taxon>
        <taxon>Mycobacteriales</taxon>
        <taxon>Mycobacteriaceae</taxon>
        <taxon>Mycolicibacterium</taxon>
    </lineage>
</organism>
<comment type="caution">
    <text evidence="1">The sequence shown here is derived from an EMBL/GenBank/DDBJ whole genome shotgun (WGS) entry which is preliminary data.</text>
</comment>
<evidence type="ECO:0000313" key="2">
    <source>
        <dbReference type="Proteomes" id="UP000187001"/>
    </source>
</evidence>
<dbReference type="Proteomes" id="UP000187001">
    <property type="component" value="Unassembled WGS sequence"/>
</dbReference>
<dbReference type="RefSeq" id="WP_076206212.1">
    <property type="nucleotide sequence ID" value="NZ_MBER01000097.1"/>
</dbReference>
<proteinExistence type="predicted"/>
<dbReference type="AlphaFoldDB" id="A0ABD6QJG5"/>
<protein>
    <submittedName>
        <fullName evidence="1">Uncharacterized protein</fullName>
    </submittedName>
</protein>
<reference evidence="1 2" key="1">
    <citation type="submission" date="2016-07" db="EMBL/GenBank/DDBJ databases">
        <authorList>
            <person name="Sutton G."/>
            <person name="Brinkac L."/>
            <person name="Sanka R."/>
            <person name="Adams M."/>
            <person name="Lau E."/>
            <person name="Kumar A."/>
            <person name="Macaden R."/>
        </authorList>
    </citation>
    <scope>NUCLEOTIDE SEQUENCE [LARGE SCALE GENOMIC DNA]</scope>
    <source>
        <strain evidence="1 2">GA-0871</strain>
    </source>
</reference>